<dbReference type="STRING" id="1423782.FD32_GL001836"/>
<proteinExistence type="predicted"/>
<organism evidence="1 2">
    <name type="scientific">Limosilactobacillus panis DSM 6035</name>
    <dbReference type="NCBI Taxonomy" id="1423782"/>
    <lineage>
        <taxon>Bacteria</taxon>
        <taxon>Bacillati</taxon>
        <taxon>Bacillota</taxon>
        <taxon>Bacilli</taxon>
        <taxon>Lactobacillales</taxon>
        <taxon>Lactobacillaceae</taxon>
        <taxon>Limosilactobacillus</taxon>
    </lineage>
</organism>
<dbReference type="PATRIC" id="fig|1423782.4.peg.1911"/>
<sequence length="105" mass="11980">MIMVFYNNFDNVHGEDRFGLVGKTGDGFREDRQLALPCYKCHQGPLVIAERNWGATNNDDSQQYQIVVCCTHCGAVDEFIVNDGREHQISKLKHAHQMPSEQDLK</sequence>
<keyword evidence="2" id="KW-1185">Reference proteome</keyword>
<gene>
    <name evidence="1" type="ORF">FD32_GL001836</name>
</gene>
<reference evidence="1 2" key="1">
    <citation type="journal article" date="2015" name="Genome Announc.">
        <title>Expanding the biotechnology potential of lactobacilli through comparative genomics of 213 strains and associated genera.</title>
        <authorList>
            <person name="Sun Z."/>
            <person name="Harris H.M."/>
            <person name="McCann A."/>
            <person name="Guo C."/>
            <person name="Argimon S."/>
            <person name="Zhang W."/>
            <person name="Yang X."/>
            <person name="Jeffery I.B."/>
            <person name="Cooney J.C."/>
            <person name="Kagawa T.F."/>
            <person name="Liu W."/>
            <person name="Song Y."/>
            <person name="Salvetti E."/>
            <person name="Wrobel A."/>
            <person name="Rasinkangas P."/>
            <person name="Parkhill J."/>
            <person name="Rea M.C."/>
            <person name="O'Sullivan O."/>
            <person name="Ritari J."/>
            <person name="Douillard F.P."/>
            <person name="Paul Ross R."/>
            <person name="Yang R."/>
            <person name="Briner A.E."/>
            <person name="Felis G.E."/>
            <person name="de Vos W.M."/>
            <person name="Barrangou R."/>
            <person name="Klaenhammer T.R."/>
            <person name="Caufield P.W."/>
            <person name="Cui Y."/>
            <person name="Zhang H."/>
            <person name="O'Toole P.W."/>
        </authorList>
    </citation>
    <scope>NUCLEOTIDE SEQUENCE [LARGE SCALE GENOMIC DNA]</scope>
    <source>
        <strain evidence="1 2">DSM 6035</strain>
    </source>
</reference>
<protein>
    <submittedName>
        <fullName evidence="1">Uncharacterized protein</fullName>
    </submittedName>
</protein>
<dbReference type="Proteomes" id="UP000051412">
    <property type="component" value="Unassembled WGS sequence"/>
</dbReference>
<evidence type="ECO:0000313" key="1">
    <source>
        <dbReference type="EMBL" id="KRM27906.1"/>
    </source>
</evidence>
<name>A0A0R1XCV4_9LACO</name>
<dbReference type="AlphaFoldDB" id="A0A0R1XCV4"/>
<comment type="caution">
    <text evidence="1">The sequence shown here is derived from an EMBL/GenBank/DDBJ whole genome shotgun (WGS) entry which is preliminary data.</text>
</comment>
<dbReference type="EMBL" id="AZGM01000051">
    <property type="protein sequence ID" value="KRM27906.1"/>
    <property type="molecule type" value="Genomic_DNA"/>
</dbReference>
<evidence type="ECO:0000313" key="2">
    <source>
        <dbReference type="Proteomes" id="UP000051412"/>
    </source>
</evidence>
<accession>A0A0R1XCV4</accession>